<keyword evidence="1" id="KW-0812">Transmembrane</keyword>
<keyword evidence="1" id="KW-1133">Transmembrane helix</keyword>
<evidence type="ECO:0000313" key="3">
    <source>
        <dbReference type="Proteomes" id="UP001385951"/>
    </source>
</evidence>
<feature type="transmembrane region" description="Helical" evidence="1">
    <location>
        <begin position="84"/>
        <end position="105"/>
    </location>
</feature>
<evidence type="ECO:0000256" key="1">
    <source>
        <dbReference type="SAM" id="Phobius"/>
    </source>
</evidence>
<proteinExistence type="predicted"/>
<dbReference type="Proteomes" id="UP001385951">
    <property type="component" value="Unassembled WGS sequence"/>
</dbReference>
<dbReference type="EMBL" id="JASBNA010000016">
    <property type="protein sequence ID" value="KAK7686560.1"/>
    <property type="molecule type" value="Genomic_DNA"/>
</dbReference>
<comment type="caution">
    <text evidence="2">The sequence shown here is derived from an EMBL/GenBank/DDBJ whole genome shotgun (WGS) entry which is preliminary data.</text>
</comment>
<evidence type="ECO:0000313" key="2">
    <source>
        <dbReference type="EMBL" id="KAK7686560.1"/>
    </source>
</evidence>
<protein>
    <submittedName>
        <fullName evidence="2">Uncharacterized protein</fullName>
    </submittedName>
</protein>
<keyword evidence="1" id="KW-0472">Membrane</keyword>
<name>A0AAW0GBW4_9APHY</name>
<sequence length="126" mass="14214">MRQDSNAEAFSRPKTALQDQVVCLPPKRLHPQYKTNMAIRDRLRVSERLGARNGVEVGEMMIKVGISLYSGSVSEIAYMHVPDLLFLAVALWQFLIISSGFFGVVHAIHTLSRRSSCPYTFKTNIM</sequence>
<reference evidence="2 3" key="1">
    <citation type="submission" date="2022-09" db="EMBL/GenBank/DDBJ databases">
        <authorList>
            <person name="Palmer J.M."/>
        </authorList>
    </citation>
    <scope>NUCLEOTIDE SEQUENCE [LARGE SCALE GENOMIC DNA]</scope>
    <source>
        <strain evidence="2 3">DSM 7382</strain>
    </source>
</reference>
<dbReference type="AlphaFoldDB" id="A0AAW0GBW4"/>
<organism evidence="2 3">
    <name type="scientific">Cerrena zonata</name>
    <dbReference type="NCBI Taxonomy" id="2478898"/>
    <lineage>
        <taxon>Eukaryota</taxon>
        <taxon>Fungi</taxon>
        <taxon>Dikarya</taxon>
        <taxon>Basidiomycota</taxon>
        <taxon>Agaricomycotina</taxon>
        <taxon>Agaricomycetes</taxon>
        <taxon>Polyporales</taxon>
        <taxon>Cerrenaceae</taxon>
        <taxon>Cerrena</taxon>
    </lineage>
</organism>
<accession>A0AAW0GBW4</accession>
<gene>
    <name evidence="2" type="ORF">QCA50_010160</name>
</gene>
<keyword evidence="3" id="KW-1185">Reference proteome</keyword>